<reference evidence="1 2" key="1">
    <citation type="journal article" date="2023" name="Sci. Data">
        <title>Genome assembly of the Korean intertidal mud-creeper Batillaria attramentaria.</title>
        <authorList>
            <person name="Patra A.K."/>
            <person name="Ho P.T."/>
            <person name="Jun S."/>
            <person name="Lee S.J."/>
            <person name="Kim Y."/>
            <person name="Won Y.J."/>
        </authorList>
    </citation>
    <scope>NUCLEOTIDE SEQUENCE [LARGE SCALE GENOMIC DNA]</scope>
    <source>
        <strain evidence="1">Wonlab-2016</strain>
    </source>
</reference>
<dbReference type="Proteomes" id="UP001519460">
    <property type="component" value="Unassembled WGS sequence"/>
</dbReference>
<evidence type="ECO:0000313" key="2">
    <source>
        <dbReference type="Proteomes" id="UP001519460"/>
    </source>
</evidence>
<name>A0ABD0M9G5_9CAEN</name>
<gene>
    <name evidence="1" type="ORF">BaRGS_00000446</name>
</gene>
<keyword evidence="2" id="KW-1185">Reference proteome</keyword>
<protein>
    <submittedName>
        <fullName evidence="1">Uncharacterized protein</fullName>
    </submittedName>
</protein>
<proteinExistence type="predicted"/>
<organism evidence="1 2">
    <name type="scientific">Batillaria attramentaria</name>
    <dbReference type="NCBI Taxonomy" id="370345"/>
    <lineage>
        <taxon>Eukaryota</taxon>
        <taxon>Metazoa</taxon>
        <taxon>Spiralia</taxon>
        <taxon>Lophotrochozoa</taxon>
        <taxon>Mollusca</taxon>
        <taxon>Gastropoda</taxon>
        <taxon>Caenogastropoda</taxon>
        <taxon>Sorbeoconcha</taxon>
        <taxon>Cerithioidea</taxon>
        <taxon>Batillariidae</taxon>
        <taxon>Batillaria</taxon>
    </lineage>
</organism>
<evidence type="ECO:0000313" key="1">
    <source>
        <dbReference type="EMBL" id="KAK7508207.1"/>
    </source>
</evidence>
<dbReference type="EMBL" id="JACVVK020000002">
    <property type="protein sequence ID" value="KAK7508207.1"/>
    <property type="molecule type" value="Genomic_DNA"/>
</dbReference>
<comment type="caution">
    <text evidence="1">The sequence shown here is derived from an EMBL/GenBank/DDBJ whole genome shotgun (WGS) entry which is preliminary data.</text>
</comment>
<sequence length="146" mass="15713">MSNLPSTASEQRQFLTRHLPQGKLSLSSLIFGTSQVCEVANVHIENEDGSHQVVELKNLEPVPSGAYVLCSNRRTEPPHISRASTGMDRICTPFQRHADGPGEVATACEAGRNDLPTHPPPPRAVFTVQSLWLMGEIAVGISTSGS</sequence>
<dbReference type="AlphaFoldDB" id="A0ABD0M9G5"/>
<accession>A0ABD0M9G5</accession>